<keyword evidence="3 6" id="KW-0378">Hydrolase</keyword>
<dbReference type="AlphaFoldDB" id="A0A0F3NBU6"/>
<dbReference type="GO" id="GO:0046872">
    <property type="term" value="F:metal ion binding"/>
    <property type="evidence" value="ECO:0007669"/>
    <property type="project" value="UniProtKB-KW"/>
</dbReference>
<evidence type="ECO:0000256" key="3">
    <source>
        <dbReference type="ARBA" id="ARBA00022801"/>
    </source>
</evidence>
<dbReference type="PANTHER" id="PTHR22726:SF1">
    <property type="entry name" value="METALLOENDOPEPTIDASE OMA1, MITOCHONDRIAL"/>
    <property type="match status" value="1"/>
</dbReference>
<evidence type="ECO:0000256" key="1">
    <source>
        <dbReference type="ARBA" id="ARBA00022670"/>
    </source>
</evidence>
<dbReference type="CDD" id="cd07324">
    <property type="entry name" value="M48C_Oma1-like"/>
    <property type="match status" value="1"/>
</dbReference>
<keyword evidence="1 6" id="KW-0645">Protease</keyword>
<feature type="domain" description="Peptidase M48" evidence="7">
    <location>
        <begin position="29"/>
        <end position="221"/>
    </location>
</feature>
<proteinExistence type="inferred from homology"/>
<dbReference type="InterPro" id="IPR001915">
    <property type="entry name" value="Peptidase_M48"/>
</dbReference>
<dbReference type="RefSeq" id="WP_045804815.1">
    <property type="nucleotide sequence ID" value="NZ_LANU01000002.1"/>
</dbReference>
<dbReference type="PATRIC" id="fig|1359167.3.peg.454"/>
<evidence type="ECO:0000256" key="4">
    <source>
        <dbReference type="ARBA" id="ARBA00022833"/>
    </source>
</evidence>
<evidence type="ECO:0000256" key="2">
    <source>
        <dbReference type="ARBA" id="ARBA00022723"/>
    </source>
</evidence>
<evidence type="ECO:0000313" key="8">
    <source>
        <dbReference type="EMBL" id="KJV65525.1"/>
    </source>
</evidence>
<keyword evidence="4 6" id="KW-0862">Zinc</keyword>
<comment type="similarity">
    <text evidence="6">Belongs to the peptidase M48 family.</text>
</comment>
<dbReference type="InterPro" id="IPR051156">
    <property type="entry name" value="Mito/Outer_Membr_Metalloprot"/>
</dbReference>
<evidence type="ECO:0000313" key="9">
    <source>
        <dbReference type="Proteomes" id="UP000033546"/>
    </source>
</evidence>
<dbReference type="Pfam" id="PF01435">
    <property type="entry name" value="Peptidase_M48"/>
    <property type="match status" value="1"/>
</dbReference>
<dbReference type="GO" id="GO:0016020">
    <property type="term" value="C:membrane"/>
    <property type="evidence" value="ECO:0007669"/>
    <property type="project" value="TreeGrafter"/>
</dbReference>
<keyword evidence="5 6" id="KW-0482">Metalloprotease</keyword>
<gene>
    <name evidence="8" type="ORF">EMUCRT_0469</name>
</gene>
<protein>
    <submittedName>
        <fullName evidence="8">Peptidase M48 family protein</fullName>
    </submittedName>
</protein>
<dbReference type="Gene3D" id="1.25.40.10">
    <property type="entry name" value="Tetratricopeptide repeat domain"/>
    <property type="match status" value="1"/>
</dbReference>
<reference evidence="8 9" key="1">
    <citation type="submission" date="2015-02" db="EMBL/GenBank/DDBJ databases">
        <title>Genome Sequencing of Rickettsiales.</title>
        <authorList>
            <person name="Daugherty S.C."/>
            <person name="Su Q."/>
            <person name="Abolude K."/>
            <person name="Beier-Sexton M."/>
            <person name="Carlyon J.A."/>
            <person name="Carter R."/>
            <person name="Day N.P."/>
            <person name="Dumler S.J."/>
            <person name="Dyachenko V."/>
            <person name="Godinez A."/>
            <person name="Kurtti T.J."/>
            <person name="Lichay M."/>
            <person name="Mullins K.E."/>
            <person name="Ott S."/>
            <person name="Pappas-Brown V."/>
            <person name="Paris D.H."/>
            <person name="Patel P."/>
            <person name="Richards A.L."/>
            <person name="Sadzewicz L."/>
            <person name="Sears K."/>
            <person name="Seidman D."/>
            <person name="Sengamalay N."/>
            <person name="Stenos J."/>
            <person name="Tallon L.J."/>
            <person name="Vincent G."/>
            <person name="Fraser C.M."/>
            <person name="Munderloh U."/>
            <person name="Dunning-Hotopp J.C."/>
        </authorList>
    </citation>
    <scope>NUCLEOTIDE SEQUENCE [LARGE SCALE GENOMIC DNA]</scope>
    <source>
        <strain evidence="8 9">EmCRT</strain>
    </source>
</reference>
<comment type="caution">
    <text evidence="8">The sequence shown here is derived from an EMBL/GenBank/DDBJ whole genome shotgun (WGS) entry which is preliminary data.</text>
</comment>
<comment type="cofactor">
    <cofactor evidence="6">
        <name>Zn(2+)</name>
        <dbReference type="ChEBI" id="CHEBI:29105"/>
    </cofactor>
    <text evidence="6">Binds 1 zinc ion per subunit.</text>
</comment>
<name>A0A0F3NBU6_9RICK</name>
<organism evidence="8 9">
    <name type="scientific">Ehrlichia cf. muris str. EmCRT</name>
    <dbReference type="NCBI Taxonomy" id="1359167"/>
    <lineage>
        <taxon>Bacteria</taxon>
        <taxon>Pseudomonadati</taxon>
        <taxon>Pseudomonadota</taxon>
        <taxon>Alphaproteobacteria</taxon>
        <taxon>Rickettsiales</taxon>
        <taxon>Anaplasmataceae</taxon>
        <taxon>Ehrlichia</taxon>
    </lineage>
</organism>
<dbReference type="SUPFAM" id="SSF48452">
    <property type="entry name" value="TPR-like"/>
    <property type="match status" value="1"/>
</dbReference>
<dbReference type="GO" id="GO:0051603">
    <property type="term" value="P:proteolysis involved in protein catabolic process"/>
    <property type="evidence" value="ECO:0007669"/>
    <property type="project" value="TreeGrafter"/>
</dbReference>
<accession>A0A0F3NBU6</accession>
<dbReference type="EMBL" id="LANU01000002">
    <property type="protein sequence ID" value="KJV65525.1"/>
    <property type="molecule type" value="Genomic_DNA"/>
</dbReference>
<dbReference type="PANTHER" id="PTHR22726">
    <property type="entry name" value="METALLOENDOPEPTIDASE OMA1"/>
    <property type="match status" value="1"/>
</dbReference>
<keyword evidence="2" id="KW-0479">Metal-binding</keyword>
<evidence type="ECO:0000256" key="5">
    <source>
        <dbReference type="ARBA" id="ARBA00023049"/>
    </source>
</evidence>
<dbReference type="InterPro" id="IPR011990">
    <property type="entry name" value="TPR-like_helical_dom_sf"/>
</dbReference>
<dbReference type="Gene3D" id="3.30.2010.10">
    <property type="entry name" value="Metalloproteases ('zincins'), catalytic domain"/>
    <property type="match status" value="1"/>
</dbReference>
<dbReference type="Proteomes" id="UP000033546">
    <property type="component" value="Unassembled WGS sequence"/>
</dbReference>
<dbReference type="GO" id="GO:0004222">
    <property type="term" value="F:metalloendopeptidase activity"/>
    <property type="evidence" value="ECO:0007669"/>
    <property type="project" value="InterPro"/>
</dbReference>
<sequence>MNIRSLILSLIILLYGNMSFCQDGYMIFRDSEVESVIKKIAFPIFTAAKINPETVRVFIVNDKVVNAYVDGNNHDVFLNYGLFQFSEDPSVLIGVLAHEVGHISQKHVLFRKNKIQNSMILSGIGYVLGIITAVAVNPDMGQAIALATSDISKRMFFLYSRLQEASADQCALRYLDEAGYSNDGLIKMFKHFYSLEAQYRGSIDQYLLSHPLSYDRLLQMQNYRNRNKVNGFSDEDIHKFRRVVEKINAFFNPIERLVNEKNDISQLSPYVQSIIFYKQSDVLKALEKLDSLILQSPEDPYLYELKAQILYKAGDIEKSVENYKLALKFSFDDVLIKLETSQALLLYNQEEAVNYLEQVTYQEPDNIFAWKQLAIAYGKTGDLGMSYFSLASKSFFENNKRDFDKYFGLAKKYLPKDSVHLERMHDLRINLLSNA</sequence>
<evidence type="ECO:0000259" key="7">
    <source>
        <dbReference type="Pfam" id="PF01435"/>
    </source>
</evidence>
<evidence type="ECO:0000256" key="6">
    <source>
        <dbReference type="RuleBase" id="RU003983"/>
    </source>
</evidence>